<comment type="similarity">
    <text evidence="2 6">Belongs to the 4-toluene sulfonate uptake permease (TSUP) (TC 2.A.102) family.</text>
</comment>
<comment type="subcellular location">
    <subcellularLocation>
        <location evidence="6">Cell membrane</location>
        <topology evidence="6">Multi-pass membrane protein</topology>
    </subcellularLocation>
    <subcellularLocation>
        <location evidence="1">Membrane</location>
        <topology evidence="1">Multi-pass membrane protein</topology>
    </subcellularLocation>
</comment>
<dbReference type="PANTHER" id="PTHR43483:SF3">
    <property type="entry name" value="MEMBRANE TRANSPORTER PROTEIN HI_0806-RELATED"/>
    <property type="match status" value="1"/>
</dbReference>
<evidence type="ECO:0000256" key="1">
    <source>
        <dbReference type="ARBA" id="ARBA00004141"/>
    </source>
</evidence>
<evidence type="ECO:0000256" key="2">
    <source>
        <dbReference type="ARBA" id="ARBA00009142"/>
    </source>
</evidence>
<dbReference type="OrthoDB" id="457670at2"/>
<sequence length="265" mass="27981">MLFSLLICLAGGIAAGLLSGMLGIGGGILIVPLLIYLLPIMGLPAEIVVPTAIGTSLATIMLTTLSSARAHAKRGYVLWHWVRLISPTLIFGGLLGAYLGTRLPPELLQRIFAVMLLFLAVHMIWKHRPRSEDRTVSTLGVQSFSGAIGVISALVGIGGGALVVPLLHFYQVAMRNAVAVAAVCSVLLSGFGMFTYMFAGPPIGMAAISGLIGYVYIPAWLAIAATSMIFARVGAAIAHRLPVRYLQRGFAILLITVSVHLFFGS</sequence>
<feature type="transmembrane region" description="Helical" evidence="6">
    <location>
        <begin position="47"/>
        <end position="66"/>
    </location>
</feature>
<evidence type="ECO:0000256" key="6">
    <source>
        <dbReference type="RuleBase" id="RU363041"/>
    </source>
</evidence>
<dbReference type="InterPro" id="IPR002781">
    <property type="entry name" value="TM_pro_TauE-like"/>
</dbReference>
<dbReference type="PANTHER" id="PTHR43483">
    <property type="entry name" value="MEMBRANE TRANSPORTER PROTEIN HI_0806-RELATED"/>
    <property type="match status" value="1"/>
</dbReference>
<feature type="transmembrane region" description="Helical" evidence="6">
    <location>
        <begin position="78"/>
        <end position="100"/>
    </location>
</feature>
<feature type="transmembrane region" description="Helical" evidence="6">
    <location>
        <begin position="24"/>
        <end position="40"/>
    </location>
</feature>
<name>A0A432W2Y6_9GAMM</name>
<dbReference type="Proteomes" id="UP000288395">
    <property type="component" value="Unassembled WGS sequence"/>
</dbReference>
<keyword evidence="6" id="KW-1003">Cell membrane</keyword>
<feature type="transmembrane region" description="Helical" evidence="6">
    <location>
        <begin position="245"/>
        <end position="263"/>
    </location>
</feature>
<gene>
    <name evidence="7" type="ORF">CWE08_02860</name>
</gene>
<keyword evidence="5 6" id="KW-0472">Membrane</keyword>
<protein>
    <recommendedName>
        <fullName evidence="6">Probable membrane transporter protein</fullName>
    </recommendedName>
</protein>
<dbReference type="RefSeq" id="WP_126765384.1">
    <property type="nucleotide sequence ID" value="NZ_PIPJ01000001.1"/>
</dbReference>
<evidence type="ECO:0000256" key="5">
    <source>
        <dbReference type="ARBA" id="ARBA00023136"/>
    </source>
</evidence>
<keyword evidence="3 6" id="KW-0812">Transmembrane</keyword>
<evidence type="ECO:0000256" key="4">
    <source>
        <dbReference type="ARBA" id="ARBA00022989"/>
    </source>
</evidence>
<reference evidence="8" key="1">
    <citation type="journal article" date="2018" name="Front. Microbiol.">
        <title>Genome-Based Analysis Reveals the Taxonomy and Diversity of the Family Idiomarinaceae.</title>
        <authorList>
            <person name="Liu Y."/>
            <person name="Lai Q."/>
            <person name="Shao Z."/>
        </authorList>
    </citation>
    <scope>NUCLEOTIDE SEQUENCE [LARGE SCALE GENOMIC DNA]</scope>
    <source>
        <strain evidence="8">GBPy7</strain>
    </source>
</reference>
<organism evidence="7 8">
    <name type="scientific">Aliidiomarina iranensis</name>
    <dbReference type="NCBI Taxonomy" id="1434071"/>
    <lineage>
        <taxon>Bacteria</taxon>
        <taxon>Pseudomonadati</taxon>
        <taxon>Pseudomonadota</taxon>
        <taxon>Gammaproteobacteria</taxon>
        <taxon>Alteromonadales</taxon>
        <taxon>Idiomarinaceae</taxon>
        <taxon>Aliidiomarina</taxon>
    </lineage>
</organism>
<dbReference type="GO" id="GO:0005886">
    <property type="term" value="C:plasma membrane"/>
    <property type="evidence" value="ECO:0007669"/>
    <property type="project" value="UniProtKB-SubCell"/>
</dbReference>
<dbReference type="Pfam" id="PF01925">
    <property type="entry name" value="TauE"/>
    <property type="match status" value="1"/>
</dbReference>
<keyword evidence="8" id="KW-1185">Reference proteome</keyword>
<dbReference type="AlphaFoldDB" id="A0A432W2Y6"/>
<evidence type="ECO:0000313" key="7">
    <source>
        <dbReference type="EMBL" id="RUO23602.1"/>
    </source>
</evidence>
<dbReference type="EMBL" id="PIPJ01000001">
    <property type="protein sequence ID" value="RUO23602.1"/>
    <property type="molecule type" value="Genomic_DNA"/>
</dbReference>
<feature type="transmembrane region" description="Helical" evidence="6">
    <location>
        <begin position="107"/>
        <end position="125"/>
    </location>
</feature>
<feature type="transmembrane region" description="Helical" evidence="6">
    <location>
        <begin position="211"/>
        <end position="233"/>
    </location>
</feature>
<comment type="caution">
    <text evidence="7">The sequence shown here is derived from an EMBL/GenBank/DDBJ whole genome shotgun (WGS) entry which is preliminary data.</text>
</comment>
<proteinExistence type="inferred from homology"/>
<evidence type="ECO:0000313" key="8">
    <source>
        <dbReference type="Proteomes" id="UP000288395"/>
    </source>
</evidence>
<keyword evidence="4 6" id="KW-1133">Transmembrane helix</keyword>
<evidence type="ECO:0000256" key="3">
    <source>
        <dbReference type="ARBA" id="ARBA00022692"/>
    </source>
</evidence>
<accession>A0A432W2Y6</accession>
<feature type="transmembrane region" description="Helical" evidence="6">
    <location>
        <begin position="177"/>
        <end position="199"/>
    </location>
</feature>
<feature type="transmembrane region" description="Helical" evidence="6">
    <location>
        <begin position="145"/>
        <end position="170"/>
    </location>
</feature>